<reference evidence="3 4" key="1">
    <citation type="journal article" date="2023" name="Plants (Basel)">
        <title>Bridging the Gap: Combining Genomics and Transcriptomics Approaches to Understand Stylosanthes scabra, an Orphan Legume from the Brazilian Caatinga.</title>
        <authorList>
            <person name="Ferreira-Neto J.R.C."/>
            <person name="da Silva M.D."/>
            <person name="Binneck E."/>
            <person name="de Melo N.F."/>
            <person name="da Silva R.H."/>
            <person name="de Melo A.L.T.M."/>
            <person name="Pandolfi V."/>
            <person name="Bustamante F.O."/>
            <person name="Brasileiro-Vidal A.C."/>
            <person name="Benko-Iseppon A.M."/>
        </authorList>
    </citation>
    <scope>NUCLEOTIDE SEQUENCE [LARGE SCALE GENOMIC DNA]</scope>
    <source>
        <tissue evidence="3">Leaves</tissue>
    </source>
</reference>
<feature type="region of interest" description="Disordered" evidence="1">
    <location>
        <begin position="113"/>
        <end position="217"/>
    </location>
</feature>
<sequence>MRAFVLYIQKCFLLPTSAANVTQRALPTIFDVENTRRRNWALHVHNFLLQEVKKAKLHNTKSINGCCYAMLIIYFHETHFGKNAKEPEVQPPWNRYWTGDTLWKRLKEETRHVAVSKSVKTRQMKDENDRFQKKNPKKNALSESESEYEESSSSDESYSESNSEETRSDELIQRKQNTKSNPTKDEKRSKKKHEINATEEMNEGNEPLHLSQILTHG</sequence>
<protein>
    <recommendedName>
        <fullName evidence="5">Transposase</fullName>
    </recommendedName>
</protein>
<dbReference type="Proteomes" id="UP001341840">
    <property type="component" value="Unassembled WGS sequence"/>
</dbReference>
<evidence type="ECO:0000313" key="4">
    <source>
        <dbReference type="Proteomes" id="UP001341840"/>
    </source>
</evidence>
<proteinExistence type="predicted"/>
<name>A0ABU6VV34_9FABA</name>
<accession>A0ABU6VV34</accession>
<gene>
    <name evidence="3" type="ORF">PIB30_093337</name>
</gene>
<evidence type="ECO:0000313" key="3">
    <source>
        <dbReference type="EMBL" id="MED6176976.1"/>
    </source>
</evidence>
<feature type="compositionally biased region" description="Acidic residues" evidence="1">
    <location>
        <begin position="144"/>
        <end position="153"/>
    </location>
</feature>
<keyword evidence="4" id="KW-1185">Reference proteome</keyword>
<feature type="compositionally biased region" description="Basic and acidic residues" evidence="1">
    <location>
        <begin position="123"/>
        <end position="132"/>
    </location>
</feature>
<feature type="chain" id="PRO_5047416696" description="Transposase" evidence="2">
    <location>
        <begin position="19"/>
        <end position="217"/>
    </location>
</feature>
<evidence type="ECO:0000256" key="1">
    <source>
        <dbReference type="SAM" id="MobiDB-lite"/>
    </source>
</evidence>
<dbReference type="PANTHER" id="PTHR34835">
    <property type="entry name" value="OS07G0283600 PROTEIN-RELATED"/>
    <property type="match status" value="1"/>
</dbReference>
<comment type="caution">
    <text evidence="3">The sequence shown here is derived from an EMBL/GenBank/DDBJ whole genome shotgun (WGS) entry which is preliminary data.</text>
</comment>
<evidence type="ECO:0008006" key="5">
    <source>
        <dbReference type="Google" id="ProtNLM"/>
    </source>
</evidence>
<dbReference type="EMBL" id="JASCZI010153020">
    <property type="protein sequence ID" value="MED6176976.1"/>
    <property type="molecule type" value="Genomic_DNA"/>
</dbReference>
<keyword evidence="2" id="KW-0732">Signal</keyword>
<feature type="signal peptide" evidence="2">
    <location>
        <begin position="1"/>
        <end position="18"/>
    </location>
</feature>
<feature type="compositionally biased region" description="Basic and acidic residues" evidence="1">
    <location>
        <begin position="164"/>
        <end position="173"/>
    </location>
</feature>
<evidence type="ECO:0000256" key="2">
    <source>
        <dbReference type="SAM" id="SignalP"/>
    </source>
</evidence>
<organism evidence="3 4">
    <name type="scientific">Stylosanthes scabra</name>
    <dbReference type="NCBI Taxonomy" id="79078"/>
    <lineage>
        <taxon>Eukaryota</taxon>
        <taxon>Viridiplantae</taxon>
        <taxon>Streptophyta</taxon>
        <taxon>Embryophyta</taxon>
        <taxon>Tracheophyta</taxon>
        <taxon>Spermatophyta</taxon>
        <taxon>Magnoliopsida</taxon>
        <taxon>eudicotyledons</taxon>
        <taxon>Gunneridae</taxon>
        <taxon>Pentapetalae</taxon>
        <taxon>rosids</taxon>
        <taxon>fabids</taxon>
        <taxon>Fabales</taxon>
        <taxon>Fabaceae</taxon>
        <taxon>Papilionoideae</taxon>
        <taxon>50 kb inversion clade</taxon>
        <taxon>dalbergioids sensu lato</taxon>
        <taxon>Dalbergieae</taxon>
        <taxon>Pterocarpus clade</taxon>
        <taxon>Stylosanthes</taxon>
    </lineage>
</organism>